<dbReference type="Pfam" id="PF25969">
    <property type="entry name" value="NUDT9_N"/>
    <property type="match status" value="1"/>
</dbReference>
<name>A0A814V6F6_9BILA</name>
<dbReference type="InterPro" id="IPR015797">
    <property type="entry name" value="NUDIX_hydrolase-like_dom_sf"/>
</dbReference>
<keyword evidence="4" id="KW-1185">Reference proteome</keyword>
<reference evidence="3" key="1">
    <citation type="submission" date="2021-02" db="EMBL/GenBank/DDBJ databases">
        <authorList>
            <person name="Nowell W R."/>
        </authorList>
    </citation>
    <scope>NUCLEOTIDE SEQUENCE</scope>
</reference>
<dbReference type="SUPFAM" id="SSF55811">
    <property type="entry name" value="Nudix"/>
    <property type="match status" value="1"/>
</dbReference>
<protein>
    <recommendedName>
        <fullName evidence="2">Nudix hydrolase domain-containing protein</fullName>
    </recommendedName>
</protein>
<organism evidence="3 4">
    <name type="scientific">Adineta steineri</name>
    <dbReference type="NCBI Taxonomy" id="433720"/>
    <lineage>
        <taxon>Eukaryota</taxon>
        <taxon>Metazoa</taxon>
        <taxon>Spiralia</taxon>
        <taxon>Gnathifera</taxon>
        <taxon>Rotifera</taxon>
        <taxon>Eurotatoria</taxon>
        <taxon>Bdelloidea</taxon>
        <taxon>Adinetida</taxon>
        <taxon>Adinetidae</taxon>
        <taxon>Adineta</taxon>
    </lineage>
</organism>
<comment type="caution">
    <text evidence="3">The sequence shown here is derived from an EMBL/GenBank/DDBJ whole genome shotgun (WGS) entry which is preliminary data.</text>
</comment>
<feature type="region of interest" description="Disordered" evidence="1">
    <location>
        <begin position="1"/>
        <end position="21"/>
    </location>
</feature>
<dbReference type="EMBL" id="CAJNOM010000176">
    <property type="protein sequence ID" value="CAF1182623.1"/>
    <property type="molecule type" value="Genomic_DNA"/>
</dbReference>
<dbReference type="InterPro" id="IPR000086">
    <property type="entry name" value="NUDIX_hydrolase_dom"/>
</dbReference>
<dbReference type="AlphaFoldDB" id="A0A814V6F6"/>
<evidence type="ECO:0000256" key="1">
    <source>
        <dbReference type="SAM" id="MobiDB-lite"/>
    </source>
</evidence>
<accession>A0A814V6F6</accession>
<dbReference type="PROSITE" id="PS51462">
    <property type="entry name" value="NUDIX"/>
    <property type="match status" value="1"/>
</dbReference>
<feature type="region of interest" description="Disordered" evidence="1">
    <location>
        <begin position="84"/>
        <end position="107"/>
    </location>
</feature>
<evidence type="ECO:0000313" key="3">
    <source>
        <dbReference type="EMBL" id="CAF1182623.1"/>
    </source>
</evidence>
<dbReference type="OrthoDB" id="9972248at2759"/>
<dbReference type="Proteomes" id="UP000663832">
    <property type="component" value="Unassembled WGS sequence"/>
</dbReference>
<evidence type="ECO:0000313" key="4">
    <source>
        <dbReference type="Proteomes" id="UP000663832"/>
    </source>
</evidence>
<proteinExistence type="predicted"/>
<feature type="domain" description="Nudix hydrolase" evidence="2">
    <location>
        <begin position="108"/>
        <end position="255"/>
    </location>
</feature>
<dbReference type="CDD" id="cd03670">
    <property type="entry name" value="NUDIX_ADPRase_Nudt9"/>
    <property type="match status" value="1"/>
</dbReference>
<dbReference type="PANTHER" id="PTHR13030">
    <property type="entry name" value="NUDIX HYDROLASE"/>
    <property type="match status" value="1"/>
</dbReference>
<evidence type="ECO:0000259" key="2">
    <source>
        <dbReference type="PROSITE" id="PS51462"/>
    </source>
</evidence>
<dbReference type="PANTHER" id="PTHR13030:SF8">
    <property type="entry name" value="ADP-RIBOSE PYROPHOSPHATASE, MITOCHONDRIAL"/>
    <property type="match status" value="1"/>
</dbReference>
<dbReference type="InterPro" id="IPR039989">
    <property type="entry name" value="NUDT9"/>
</dbReference>
<gene>
    <name evidence="3" type="ORF">QVE165_LOCUS24768</name>
</gene>
<sequence>MTSIHVKARTSPYPGTTDISRTPVLDDKVPWTVNWSDYKPREYTEQFVLTKPVWADDSDAKKIKHYNEVDENIDRTSFIGKYEIDKETNRPKNPQGRTGLSGRGLLGRWGPNHAGDPIVTRWAKTEHNDKKKVLEIILINRRDSGELAIPGGMVNAGEHVSAAIKREFIQEAINSNADGAKHVDELFKTAVSIYKGYVDDPRNTATNMHDETGELTKDLKLEAGNDASHVKWYRLDRDHNLYASHEKMIQIVIEKHGAYKYWHDHPNSTKSTLRCGDIAIELFFSMKYFNTS</sequence>
<dbReference type="GO" id="GO:0047631">
    <property type="term" value="F:ADP-ribose diphosphatase activity"/>
    <property type="evidence" value="ECO:0007669"/>
    <property type="project" value="InterPro"/>
</dbReference>
<dbReference type="Gene3D" id="3.90.79.10">
    <property type="entry name" value="Nucleoside Triphosphate Pyrophosphohydrolase"/>
    <property type="match status" value="1"/>
</dbReference>